<dbReference type="PATRIC" id="fig|423471.3.peg.3798"/>
<gene>
    <name evidence="1" type="ORF">CWATWH0003_4051</name>
</gene>
<evidence type="ECO:0000313" key="1">
    <source>
        <dbReference type="EMBL" id="EHJ11204.1"/>
    </source>
</evidence>
<reference evidence="1 2" key="1">
    <citation type="journal article" date="2011" name="Front. Microbiol.">
        <title>Two Strains of Crocosphaera watsonii with Highly Conserved Genomes are Distinguished by Strain-Specific Features.</title>
        <authorList>
            <person name="Bench S.R."/>
            <person name="Ilikchyan I.N."/>
            <person name="Tripp H.J."/>
            <person name="Zehr J.P."/>
        </authorList>
    </citation>
    <scope>NUCLEOTIDE SEQUENCE [LARGE SCALE GENOMIC DNA]</scope>
    <source>
        <strain evidence="1 2">WH 0003</strain>
    </source>
</reference>
<evidence type="ECO:0000313" key="2">
    <source>
        <dbReference type="Proteomes" id="UP000003477"/>
    </source>
</evidence>
<sequence>MRFLPDFLDPFIPISILLCIGLSETEIEKMLQTVFQNSEQQLSYEEFSENFKQITEDKPL</sequence>
<dbReference type="AlphaFoldDB" id="G5J9D5"/>
<protein>
    <submittedName>
        <fullName evidence="1">Uncharacterized protein</fullName>
    </submittedName>
</protein>
<dbReference type="EMBL" id="AESD01000617">
    <property type="protein sequence ID" value="EHJ11204.1"/>
    <property type="molecule type" value="Genomic_DNA"/>
</dbReference>
<dbReference type="Proteomes" id="UP000003477">
    <property type="component" value="Unassembled WGS sequence"/>
</dbReference>
<organism evidence="1 2">
    <name type="scientific">Crocosphaera watsonii WH 0003</name>
    <dbReference type="NCBI Taxonomy" id="423471"/>
    <lineage>
        <taxon>Bacteria</taxon>
        <taxon>Bacillati</taxon>
        <taxon>Cyanobacteriota</taxon>
        <taxon>Cyanophyceae</taxon>
        <taxon>Oscillatoriophycideae</taxon>
        <taxon>Chroococcales</taxon>
        <taxon>Aphanothecaceae</taxon>
        <taxon>Crocosphaera</taxon>
    </lineage>
</organism>
<proteinExistence type="predicted"/>
<comment type="caution">
    <text evidence="1">The sequence shown here is derived from an EMBL/GenBank/DDBJ whole genome shotgun (WGS) entry which is preliminary data.</text>
</comment>
<accession>G5J9D5</accession>
<name>G5J9D5_CROWT</name>